<evidence type="ECO:0000313" key="4">
    <source>
        <dbReference type="Proteomes" id="UP000824540"/>
    </source>
</evidence>
<comment type="caution">
    <text evidence="3">The sequence shown here is derived from an EMBL/GenBank/DDBJ whole genome shotgun (WGS) entry which is preliminary data.</text>
</comment>
<feature type="compositionally biased region" description="Polar residues" evidence="1">
    <location>
        <begin position="78"/>
        <end position="91"/>
    </location>
</feature>
<gene>
    <name evidence="3" type="ORF">JZ751_015576</name>
</gene>
<keyword evidence="2" id="KW-0732">Signal</keyword>
<dbReference type="EMBL" id="JAFBMS010000026">
    <property type="protein sequence ID" value="KAG9342714.1"/>
    <property type="molecule type" value="Genomic_DNA"/>
</dbReference>
<name>A0A8T2NRF4_9TELE</name>
<evidence type="ECO:0000256" key="2">
    <source>
        <dbReference type="SAM" id="SignalP"/>
    </source>
</evidence>
<evidence type="ECO:0008006" key="5">
    <source>
        <dbReference type="Google" id="ProtNLM"/>
    </source>
</evidence>
<feature type="chain" id="PRO_5035790508" description="Secreted protein" evidence="2">
    <location>
        <begin position="17"/>
        <end position="97"/>
    </location>
</feature>
<reference evidence="3" key="1">
    <citation type="thesis" date="2021" institute="BYU ScholarsArchive" country="Provo, UT, USA">
        <title>Applications of and Algorithms for Genome Assembly and Genomic Analyses with an Emphasis on Marine Teleosts.</title>
        <authorList>
            <person name="Pickett B.D."/>
        </authorList>
    </citation>
    <scope>NUCLEOTIDE SEQUENCE</scope>
    <source>
        <strain evidence="3">HI-2016</strain>
    </source>
</reference>
<evidence type="ECO:0000313" key="3">
    <source>
        <dbReference type="EMBL" id="KAG9342714.1"/>
    </source>
</evidence>
<feature type="region of interest" description="Disordered" evidence="1">
    <location>
        <begin position="50"/>
        <end position="97"/>
    </location>
</feature>
<sequence length="97" mass="10754">MSAMLFFSAVLCVSHALRTMASFLLTLPTWPHLPVTCLALLARLVVQRTSHCEKSPTTKAMKMKPIEESMEDDVFESESPTNSRPAPTTTTEDLEKA</sequence>
<keyword evidence="4" id="KW-1185">Reference proteome</keyword>
<feature type="signal peptide" evidence="2">
    <location>
        <begin position="1"/>
        <end position="16"/>
    </location>
</feature>
<dbReference type="Proteomes" id="UP000824540">
    <property type="component" value="Unassembled WGS sequence"/>
</dbReference>
<accession>A0A8T2NRF4</accession>
<evidence type="ECO:0000256" key="1">
    <source>
        <dbReference type="SAM" id="MobiDB-lite"/>
    </source>
</evidence>
<dbReference type="AlphaFoldDB" id="A0A8T2NRF4"/>
<proteinExistence type="predicted"/>
<protein>
    <recommendedName>
        <fullName evidence="5">Secreted protein</fullName>
    </recommendedName>
</protein>
<organism evidence="3 4">
    <name type="scientific">Albula glossodonta</name>
    <name type="common">roundjaw bonefish</name>
    <dbReference type="NCBI Taxonomy" id="121402"/>
    <lineage>
        <taxon>Eukaryota</taxon>
        <taxon>Metazoa</taxon>
        <taxon>Chordata</taxon>
        <taxon>Craniata</taxon>
        <taxon>Vertebrata</taxon>
        <taxon>Euteleostomi</taxon>
        <taxon>Actinopterygii</taxon>
        <taxon>Neopterygii</taxon>
        <taxon>Teleostei</taxon>
        <taxon>Albuliformes</taxon>
        <taxon>Albulidae</taxon>
        <taxon>Albula</taxon>
    </lineage>
</organism>